<dbReference type="RefSeq" id="WP_130094659.1">
    <property type="nucleotide sequence ID" value="NZ_SETE01000006.1"/>
</dbReference>
<dbReference type="Gene3D" id="3.30.70.560">
    <property type="entry name" value="7,8-Dihydro-6-hydroxymethylpterin-pyrophosphokinase HPPK"/>
    <property type="match status" value="1"/>
</dbReference>
<dbReference type="GO" id="GO:0046654">
    <property type="term" value="P:tetrahydrofolate biosynthetic process"/>
    <property type="evidence" value="ECO:0007669"/>
    <property type="project" value="UniProtKB-UniPathway"/>
</dbReference>
<dbReference type="CDD" id="cd00483">
    <property type="entry name" value="HPPK"/>
    <property type="match status" value="1"/>
</dbReference>
<dbReference type="InterPro" id="IPR035907">
    <property type="entry name" value="Hppk_sf"/>
</dbReference>
<dbReference type="GO" id="GO:0005524">
    <property type="term" value="F:ATP binding"/>
    <property type="evidence" value="ECO:0007669"/>
    <property type="project" value="UniProtKB-KW"/>
</dbReference>
<accession>A0A4Q4KL55</accession>
<evidence type="ECO:0000256" key="8">
    <source>
        <dbReference type="ARBA" id="ARBA00022840"/>
    </source>
</evidence>
<keyword evidence="7 14" id="KW-0418">Kinase</keyword>
<comment type="similarity">
    <text evidence="2">Belongs to the HPPK family.</text>
</comment>
<dbReference type="NCBIfam" id="TIGR01498">
    <property type="entry name" value="folK"/>
    <property type="match status" value="1"/>
</dbReference>
<keyword evidence="15" id="KW-1185">Reference proteome</keyword>
<dbReference type="Proteomes" id="UP000293952">
    <property type="component" value="Unassembled WGS sequence"/>
</dbReference>
<keyword evidence="5 14" id="KW-0808">Transferase</keyword>
<evidence type="ECO:0000256" key="5">
    <source>
        <dbReference type="ARBA" id="ARBA00022679"/>
    </source>
</evidence>
<organism evidence="14 15">
    <name type="scientific">Brumimicrobium glaciale</name>
    <dbReference type="NCBI Taxonomy" id="200475"/>
    <lineage>
        <taxon>Bacteria</taxon>
        <taxon>Pseudomonadati</taxon>
        <taxon>Bacteroidota</taxon>
        <taxon>Flavobacteriia</taxon>
        <taxon>Flavobacteriales</taxon>
        <taxon>Crocinitomicaceae</taxon>
        <taxon>Brumimicrobium</taxon>
    </lineage>
</organism>
<feature type="domain" description="7,8-dihydro-6-hydroxymethylpterin-pyrophosphokinase" evidence="13">
    <location>
        <begin position="8"/>
        <end position="138"/>
    </location>
</feature>
<dbReference type="EC" id="2.7.6.3" evidence="3"/>
<evidence type="ECO:0000313" key="14">
    <source>
        <dbReference type="EMBL" id="RYM32559.1"/>
    </source>
</evidence>
<evidence type="ECO:0000256" key="3">
    <source>
        <dbReference type="ARBA" id="ARBA00013253"/>
    </source>
</evidence>
<dbReference type="SUPFAM" id="SSF55083">
    <property type="entry name" value="6-hydroxymethyl-7,8-dihydropterin pyrophosphokinase, HPPK"/>
    <property type="match status" value="1"/>
</dbReference>
<evidence type="ECO:0000259" key="13">
    <source>
        <dbReference type="Pfam" id="PF01288"/>
    </source>
</evidence>
<dbReference type="GO" id="GO:0046656">
    <property type="term" value="P:folic acid biosynthetic process"/>
    <property type="evidence" value="ECO:0007669"/>
    <property type="project" value="UniProtKB-KW"/>
</dbReference>
<dbReference type="OrthoDB" id="9776634at2"/>
<dbReference type="AlphaFoldDB" id="A0A4Q4KL55"/>
<dbReference type="GO" id="GO:0003848">
    <property type="term" value="F:2-amino-4-hydroxy-6-hydroxymethyldihydropteridine diphosphokinase activity"/>
    <property type="evidence" value="ECO:0007669"/>
    <property type="project" value="UniProtKB-EC"/>
</dbReference>
<evidence type="ECO:0000256" key="1">
    <source>
        <dbReference type="ARBA" id="ARBA00005051"/>
    </source>
</evidence>
<dbReference type="UniPathway" id="UPA00077">
    <property type="reaction ID" value="UER00155"/>
</dbReference>
<evidence type="ECO:0000256" key="2">
    <source>
        <dbReference type="ARBA" id="ARBA00005810"/>
    </source>
</evidence>
<evidence type="ECO:0000313" key="15">
    <source>
        <dbReference type="Proteomes" id="UP000293952"/>
    </source>
</evidence>
<evidence type="ECO:0000256" key="10">
    <source>
        <dbReference type="ARBA" id="ARBA00029409"/>
    </source>
</evidence>
<reference evidence="14 15" key="1">
    <citation type="submission" date="2019-02" db="EMBL/GenBank/DDBJ databases">
        <title>Genome sequence of the sea-ice species Brumimicrobium glaciale.</title>
        <authorList>
            <person name="Bowman J.P."/>
        </authorList>
    </citation>
    <scope>NUCLEOTIDE SEQUENCE [LARGE SCALE GENOMIC DNA]</scope>
    <source>
        <strain evidence="14 15">IC156</strain>
    </source>
</reference>
<evidence type="ECO:0000256" key="12">
    <source>
        <dbReference type="ARBA" id="ARBA00033413"/>
    </source>
</evidence>
<gene>
    <name evidence="14" type="primary">folK</name>
    <name evidence="14" type="ORF">ERX46_14910</name>
</gene>
<evidence type="ECO:0000256" key="9">
    <source>
        <dbReference type="ARBA" id="ARBA00022909"/>
    </source>
</evidence>
<dbReference type="Pfam" id="PF01288">
    <property type="entry name" value="HPPK"/>
    <property type="match status" value="1"/>
</dbReference>
<comment type="pathway">
    <text evidence="1">Cofactor biosynthesis; tetrahydrofolate biosynthesis; 2-amino-4-hydroxy-6-hydroxymethyl-7,8-dihydropteridine diphosphate from 7,8-dihydroneopterin triphosphate: step 4/4.</text>
</comment>
<keyword evidence="9" id="KW-0289">Folate biosynthesis</keyword>
<evidence type="ECO:0000256" key="7">
    <source>
        <dbReference type="ARBA" id="ARBA00022777"/>
    </source>
</evidence>
<dbReference type="EMBL" id="SETE01000006">
    <property type="protein sequence ID" value="RYM32559.1"/>
    <property type="molecule type" value="Genomic_DNA"/>
</dbReference>
<dbReference type="PANTHER" id="PTHR43071">
    <property type="entry name" value="2-AMINO-4-HYDROXY-6-HYDROXYMETHYLDIHYDROPTERIDINE PYROPHOSPHOKINASE"/>
    <property type="match status" value="1"/>
</dbReference>
<evidence type="ECO:0000256" key="6">
    <source>
        <dbReference type="ARBA" id="ARBA00022741"/>
    </source>
</evidence>
<dbReference type="GO" id="GO:0016301">
    <property type="term" value="F:kinase activity"/>
    <property type="evidence" value="ECO:0007669"/>
    <property type="project" value="UniProtKB-KW"/>
</dbReference>
<evidence type="ECO:0000256" key="4">
    <source>
        <dbReference type="ARBA" id="ARBA00016218"/>
    </source>
</evidence>
<evidence type="ECO:0000256" key="11">
    <source>
        <dbReference type="ARBA" id="ARBA00029766"/>
    </source>
</evidence>
<protein>
    <recommendedName>
        <fullName evidence="4">2-amino-4-hydroxy-6-hydroxymethyldihydropteridine pyrophosphokinase</fullName>
        <ecNumber evidence="3">2.7.6.3</ecNumber>
    </recommendedName>
    <alternativeName>
        <fullName evidence="11">6-hydroxymethyl-7,8-dihydropterin pyrophosphokinase</fullName>
    </alternativeName>
    <alternativeName>
        <fullName evidence="12">7,8-dihydro-6-hydroxymethylpterin-pyrophosphokinase</fullName>
    </alternativeName>
</protein>
<name>A0A4Q4KL55_9FLAO</name>
<dbReference type="InterPro" id="IPR000550">
    <property type="entry name" value="Hppk"/>
</dbReference>
<dbReference type="PANTHER" id="PTHR43071:SF1">
    <property type="entry name" value="2-AMINO-4-HYDROXY-6-HYDROXYMETHYLDIHYDROPTERIDINE PYROPHOSPHOKINASE"/>
    <property type="match status" value="1"/>
</dbReference>
<comment type="caution">
    <text evidence="14">The sequence shown here is derived from an EMBL/GenBank/DDBJ whole genome shotgun (WGS) entry which is preliminary data.</text>
</comment>
<sequence length="167" mass="19143">MKKKHDVVIGLGSNIGNRLEYLELAISEVENLLDSKAICSEIYQSKAWGFQSEDEFLNCCISLKTDLSPEEVLKGTKTIEKNLGRVKKSKKNIYQSRVIDIDILYFDDVVLSHENLTIPHPLIQDRMFVVRPLADIIPTFIDPVKKESIMELLAHCNDENEVILYTY</sequence>
<proteinExistence type="inferred from homology"/>
<keyword evidence="8" id="KW-0067">ATP-binding</keyword>
<keyword evidence="6" id="KW-0547">Nucleotide-binding</keyword>
<comment type="function">
    <text evidence="10">Catalyzes the transfer of pyrophosphate from adenosine triphosphate (ATP) to 6-hydroxymethyl-7,8-dihydropterin, an enzymatic step in folate biosynthesis pathway.</text>
</comment>